<reference evidence="1 2" key="1">
    <citation type="journal article" date="2024" name="G3 (Bethesda)">
        <title>Genome assembly of Hibiscus sabdariffa L. provides insights into metabolisms of medicinal natural products.</title>
        <authorList>
            <person name="Kim T."/>
        </authorList>
    </citation>
    <scope>NUCLEOTIDE SEQUENCE [LARGE SCALE GENOMIC DNA]</scope>
    <source>
        <strain evidence="1">TK-2024</strain>
        <tissue evidence="1">Old leaves</tissue>
    </source>
</reference>
<dbReference type="EMBL" id="JBBPBM010000039">
    <property type="protein sequence ID" value="KAK8526008.1"/>
    <property type="molecule type" value="Genomic_DNA"/>
</dbReference>
<gene>
    <name evidence="1" type="ORF">V6N12_020489</name>
</gene>
<protein>
    <submittedName>
        <fullName evidence="1">Uncharacterized protein</fullName>
    </submittedName>
</protein>
<keyword evidence="2" id="KW-1185">Reference proteome</keyword>
<name>A0ABR2CY99_9ROSI</name>
<evidence type="ECO:0000313" key="2">
    <source>
        <dbReference type="Proteomes" id="UP001472677"/>
    </source>
</evidence>
<sequence>MVGDNIPEEIMAYGDYVDGNPGGYDGNPVGAALVNPVPVYGNPVGVPGINFPVGVRGANLPVGLANPAAYGYQGYAPAASKRRQKCKYSGSGCK</sequence>
<dbReference type="Proteomes" id="UP001472677">
    <property type="component" value="Unassembled WGS sequence"/>
</dbReference>
<accession>A0ABR2CY99</accession>
<comment type="caution">
    <text evidence="1">The sequence shown here is derived from an EMBL/GenBank/DDBJ whole genome shotgun (WGS) entry which is preliminary data.</text>
</comment>
<proteinExistence type="predicted"/>
<evidence type="ECO:0000313" key="1">
    <source>
        <dbReference type="EMBL" id="KAK8526008.1"/>
    </source>
</evidence>
<organism evidence="1 2">
    <name type="scientific">Hibiscus sabdariffa</name>
    <name type="common">roselle</name>
    <dbReference type="NCBI Taxonomy" id="183260"/>
    <lineage>
        <taxon>Eukaryota</taxon>
        <taxon>Viridiplantae</taxon>
        <taxon>Streptophyta</taxon>
        <taxon>Embryophyta</taxon>
        <taxon>Tracheophyta</taxon>
        <taxon>Spermatophyta</taxon>
        <taxon>Magnoliopsida</taxon>
        <taxon>eudicotyledons</taxon>
        <taxon>Gunneridae</taxon>
        <taxon>Pentapetalae</taxon>
        <taxon>rosids</taxon>
        <taxon>malvids</taxon>
        <taxon>Malvales</taxon>
        <taxon>Malvaceae</taxon>
        <taxon>Malvoideae</taxon>
        <taxon>Hibiscus</taxon>
    </lineage>
</organism>